<proteinExistence type="predicted"/>
<evidence type="ECO:0000313" key="1">
    <source>
        <dbReference type="Ensembl" id="ENSBJAP00000004247.1"/>
    </source>
</evidence>
<accession>A0A8B9Z5Q6</accession>
<sequence length="177" mass="18504">MFQFSLHFTPTHPDFAHFPQVDGDVLAVDLDVGQAHVRDRFHPTTDVVLALHLEGHQSGVVPAGFGYGVGASALEVEIEPVEAVVVGVPPSPAAGDQGWDTLGLATLQLAPLLGTALKGHPTSPSNLIGGAAEMLCAAKILQFHDIAAFVGLRFCLTRLAAGAGCHRKPPRGAFHPL</sequence>
<evidence type="ECO:0000313" key="2">
    <source>
        <dbReference type="Proteomes" id="UP000694555"/>
    </source>
</evidence>
<dbReference type="Proteomes" id="UP000694555">
    <property type="component" value="Unplaced"/>
</dbReference>
<dbReference type="Ensembl" id="ENSBJAT00000004357.1">
    <property type="protein sequence ID" value="ENSBJAP00000004247.1"/>
    <property type="gene ID" value="ENSBJAG00000003062.1"/>
</dbReference>
<protein>
    <submittedName>
        <fullName evidence="1">Uncharacterized protein</fullName>
    </submittedName>
</protein>
<organism evidence="1 2">
    <name type="scientific">Buteo japonicus</name>
    <dbReference type="NCBI Taxonomy" id="224669"/>
    <lineage>
        <taxon>Eukaryota</taxon>
        <taxon>Metazoa</taxon>
        <taxon>Chordata</taxon>
        <taxon>Craniata</taxon>
        <taxon>Vertebrata</taxon>
        <taxon>Euteleostomi</taxon>
        <taxon>Archelosauria</taxon>
        <taxon>Archosauria</taxon>
        <taxon>Dinosauria</taxon>
        <taxon>Saurischia</taxon>
        <taxon>Theropoda</taxon>
        <taxon>Coelurosauria</taxon>
        <taxon>Aves</taxon>
        <taxon>Neognathae</taxon>
        <taxon>Neoaves</taxon>
        <taxon>Telluraves</taxon>
        <taxon>Accipitrimorphae</taxon>
        <taxon>Accipitriformes</taxon>
        <taxon>Accipitridae</taxon>
        <taxon>Accipitrinae</taxon>
        <taxon>Buteo</taxon>
    </lineage>
</organism>
<keyword evidence="2" id="KW-1185">Reference proteome</keyword>
<dbReference type="AlphaFoldDB" id="A0A8B9Z5Q6"/>
<reference evidence="1" key="1">
    <citation type="submission" date="2025-08" db="UniProtKB">
        <authorList>
            <consortium name="Ensembl"/>
        </authorList>
    </citation>
    <scope>IDENTIFICATION</scope>
</reference>
<reference evidence="1" key="2">
    <citation type="submission" date="2025-09" db="UniProtKB">
        <authorList>
            <consortium name="Ensembl"/>
        </authorList>
    </citation>
    <scope>IDENTIFICATION</scope>
</reference>
<name>A0A8B9Z5Q6_9AVES</name>